<evidence type="ECO:0000313" key="6">
    <source>
        <dbReference type="Proteomes" id="UP001595904"/>
    </source>
</evidence>
<evidence type="ECO:0000256" key="2">
    <source>
        <dbReference type="ARBA" id="ARBA00022723"/>
    </source>
</evidence>
<sequence length="266" mass="28330">MTSTQQRPAPRDFRKRLLARELLIGTFCKTPTSHSTEILGSLGYDFVMLDEEHAPWTRQTLEVGFLGARAFNIAGLVRVARPDANSILSALDDGAIGVMVPHVASAEKARNIASWARYKGGTRGSGVGRGGDYGGRPFETHYAASDATTTVIAMIEDREALEHIDEIVAVEGIDGFFLGRGDLGLSLSNATGSVPTVEEAVEIVAKAVLKSGKALCAVTQNMASEDAKRMLDLGVTALMVASDQGLLRSGALTQLEHFRKLSKAGT</sequence>
<evidence type="ECO:0000313" key="5">
    <source>
        <dbReference type="EMBL" id="MFC4311777.1"/>
    </source>
</evidence>
<dbReference type="GO" id="GO:0016829">
    <property type="term" value="F:lyase activity"/>
    <property type="evidence" value="ECO:0007669"/>
    <property type="project" value="UniProtKB-KW"/>
</dbReference>
<dbReference type="Pfam" id="PF03328">
    <property type="entry name" value="HpcH_HpaI"/>
    <property type="match status" value="1"/>
</dbReference>
<dbReference type="EMBL" id="JBHSDU010000010">
    <property type="protein sequence ID" value="MFC4311777.1"/>
    <property type="molecule type" value="Genomic_DNA"/>
</dbReference>
<protein>
    <submittedName>
        <fullName evidence="5">HpcH/HpaI aldolase/citrate lyase family protein</fullName>
    </submittedName>
</protein>
<organism evidence="5 6">
    <name type="scientific">Steroidobacter flavus</name>
    <dbReference type="NCBI Taxonomy" id="1842136"/>
    <lineage>
        <taxon>Bacteria</taxon>
        <taxon>Pseudomonadati</taxon>
        <taxon>Pseudomonadota</taxon>
        <taxon>Gammaproteobacteria</taxon>
        <taxon>Steroidobacterales</taxon>
        <taxon>Steroidobacteraceae</taxon>
        <taxon>Steroidobacter</taxon>
    </lineage>
</organism>
<dbReference type="Gene3D" id="3.20.20.60">
    <property type="entry name" value="Phosphoenolpyruvate-binding domains"/>
    <property type="match status" value="1"/>
</dbReference>
<evidence type="ECO:0000259" key="4">
    <source>
        <dbReference type="Pfam" id="PF03328"/>
    </source>
</evidence>
<proteinExistence type="inferred from homology"/>
<evidence type="ECO:0000256" key="1">
    <source>
        <dbReference type="ARBA" id="ARBA00005568"/>
    </source>
</evidence>
<keyword evidence="2" id="KW-0479">Metal-binding</keyword>
<name>A0ABV8SXN0_9GAMM</name>
<evidence type="ECO:0000256" key="3">
    <source>
        <dbReference type="ARBA" id="ARBA00023239"/>
    </source>
</evidence>
<dbReference type="InterPro" id="IPR015813">
    <property type="entry name" value="Pyrv/PenolPyrv_kinase-like_dom"/>
</dbReference>
<accession>A0ABV8SXN0</accession>
<dbReference type="PANTHER" id="PTHR30502">
    <property type="entry name" value="2-KETO-3-DEOXY-L-RHAMNONATE ALDOLASE"/>
    <property type="match status" value="1"/>
</dbReference>
<comment type="caution">
    <text evidence="5">The sequence shown here is derived from an EMBL/GenBank/DDBJ whole genome shotgun (WGS) entry which is preliminary data.</text>
</comment>
<dbReference type="Proteomes" id="UP001595904">
    <property type="component" value="Unassembled WGS sequence"/>
</dbReference>
<keyword evidence="3 5" id="KW-0456">Lyase</keyword>
<gene>
    <name evidence="5" type="ORF">ACFPN2_22020</name>
</gene>
<dbReference type="PANTHER" id="PTHR30502:SF0">
    <property type="entry name" value="PHOSPHOENOLPYRUVATE CARBOXYLASE FAMILY PROTEIN"/>
    <property type="match status" value="1"/>
</dbReference>
<dbReference type="InterPro" id="IPR050251">
    <property type="entry name" value="HpcH-HpaI_aldolase"/>
</dbReference>
<dbReference type="RefSeq" id="WP_380600618.1">
    <property type="nucleotide sequence ID" value="NZ_JBHSDU010000010.1"/>
</dbReference>
<dbReference type="InterPro" id="IPR005000">
    <property type="entry name" value="Aldolase/citrate-lyase_domain"/>
</dbReference>
<feature type="domain" description="HpcH/HpaI aldolase/citrate lyase" evidence="4">
    <location>
        <begin position="25"/>
        <end position="248"/>
    </location>
</feature>
<dbReference type="SUPFAM" id="SSF51621">
    <property type="entry name" value="Phosphoenolpyruvate/pyruvate domain"/>
    <property type="match status" value="1"/>
</dbReference>
<dbReference type="InterPro" id="IPR040442">
    <property type="entry name" value="Pyrv_kinase-like_dom_sf"/>
</dbReference>
<keyword evidence="6" id="KW-1185">Reference proteome</keyword>
<comment type="similarity">
    <text evidence="1">Belongs to the HpcH/HpaI aldolase family.</text>
</comment>
<reference evidence="6" key="1">
    <citation type="journal article" date="2019" name="Int. J. Syst. Evol. Microbiol.">
        <title>The Global Catalogue of Microorganisms (GCM) 10K type strain sequencing project: providing services to taxonomists for standard genome sequencing and annotation.</title>
        <authorList>
            <consortium name="The Broad Institute Genomics Platform"/>
            <consortium name="The Broad Institute Genome Sequencing Center for Infectious Disease"/>
            <person name="Wu L."/>
            <person name="Ma J."/>
        </authorList>
    </citation>
    <scope>NUCLEOTIDE SEQUENCE [LARGE SCALE GENOMIC DNA]</scope>
    <source>
        <strain evidence="6">CGMCC 1.10759</strain>
    </source>
</reference>